<protein>
    <recommendedName>
        <fullName evidence="3">HEAT repeat domain-containing protein</fullName>
    </recommendedName>
</protein>
<organism evidence="1 2">
    <name type="scientific">Nocardiopsis changdeensis</name>
    <dbReference type="NCBI Taxonomy" id="2831969"/>
    <lineage>
        <taxon>Bacteria</taxon>
        <taxon>Bacillati</taxon>
        <taxon>Actinomycetota</taxon>
        <taxon>Actinomycetes</taxon>
        <taxon>Streptosporangiales</taxon>
        <taxon>Nocardiopsidaceae</taxon>
        <taxon>Nocardiopsis</taxon>
    </lineage>
</organism>
<proteinExistence type="predicted"/>
<reference evidence="2" key="1">
    <citation type="submission" date="2021-05" db="EMBL/GenBank/DDBJ databases">
        <title>Direct Submission.</title>
        <authorList>
            <person name="Li K."/>
            <person name="Gao J."/>
        </authorList>
    </citation>
    <scope>NUCLEOTIDE SEQUENCE [LARGE SCALE GENOMIC DNA]</scope>
    <source>
        <strain evidence="2">Mg02</strain>
        <plasmid evidence="2">unnamed2</plasmid>
    </source>
</reference>
<geneLocation type="plasmid" evidence="1 2">
    <name>unnamed2</name>
</geneLocation>
<dbReference type="Proteomes" id="UP000676079">
    <property type="component" value="Plasmid unnamed2"/>
</dbReference>
<keyword evidence="2" id="KW-1185">Reference proteome</keyword>
<evidence type="ECO:0000313" key="1">
    <source>
        <dbReference type="EMBL" id="QUX26349.1"/>
    </source>
</evidence>
<keyword evidence="1" id="KW-0614">Plasmid</keyword>
<dbReference type="RefSeq" id="WP_220566138.1">
    <property type="nucleotide sequence ID" value="NZ_CP074134.1"/>
</dbReference>
<evidence type="ECO:0008006" key="3">
    <source>
        <dbReference type="Google" id="ProtNLM"/>
    </source>
</evidence>
<dbReference type="EMBL" id="CP074134">
    <property type="protein sequence ID" value="QUX26349.1"/>
    <property type="molecule type" value="Genomic_DNA"/>
</dbReference>
<gene>
    <name evidence="1" type="ORF">KGD84_32125</name>
</gene>
<sequence length="199" mass="22054">MNTTTTQADPAPAVHTHPEVRRAHQVLQRALDGCADERVREALTRAAAALRTDPTLVLEVDGQRTVDLIAELVRQLKPLGRQAVLARAHARLLAAPDLAEADRQRQIAQLGKVDLSAVDREEEVLERLRARALALAGRARADWRDPEHLRRLALQMLPPEQELEEIAWALRRSVSAAAALAPDAPEVRRLLTLAEQIHP</sequence>
<name>A0ABX8BW95_9ACTN</name>
<evidence type="ECO:0000313" key="2">
    <source>
        <dbReference type="Proteomes" id="UP000676079"/>
    </source>
</evidence>
<accession>A0ABX8BW95</accession>